<evidence type="ECO:0000313" key="3">
    <source>
        <dbReference type="Proteomes" id="UP000694399"/>
    </source>
</evidence>
<feature type="compositionally biased region" description="Gly residues" evidence="1">
    <location>
        <begin position="28"/>
        <end position="42"/>
    </location>
</feature>
<organism evidence="2 3">
    <name type="scientific">Panthera leo</name>
    <name type="common">Lion</name>
    <dbReference type="NCBI Taxonomy" id="9689"/>
    <lineage>
        <taxon>Eukaryota</taxon>
        <taxon>Metazoa</taxon>
        <taxon>Chordata</taxon>
        <taxon>Craniata</taxon>
        <taxon>Vertebrata</taxon>
        <taxon>Euteleostomi</taxon>
        <taxon>Mammalia</taxon>
        <taxon>Eutheria</taxon>
        <taxon>Laurasiatheria</taxon>
        <taxon>Carnivora</taxon>
        <taxon>Feliformia</taxon>
        <taxon>Felidae</taxon>
        <taxon>Pantherinae</taxon>
        <taxon>Panthera</taxon>
    </lineage>
</organism>
<feature type="region of interest" description="Disordered" evidence="1">
    <location>
        <begin position="108"/>
        <end position="137"/>
    </location>
</feature>
<protein>
    <submittedName>
        <fullName evidence="2">Chromosome 17 open reading frame 50</fullName>
    </submittedName>
</protein>
<keyword evidence="3" id="KW-1185">Reference proteome</keyword>
<name>A0A8C9DC52_PANLE</name>
<accession>A0A8C9DC52</accession>
<dbReference type="GeneTree" id="ENSGT00390000007830"/>
<reference evidence="2" key="1">
    <citation type="submission" date="2025-08" db="UniProtKB">
        <authorList>
            <consortium name="Ensembl"/>
        </authorList>
    </citation>
    <scope>IDENTIFICATION</scope>
</reference>
<proteinExistence type="predicted"/>
<feature type="region of interest" description="Disordered" evidence="1">
    <location>
        <begin position="1"/>
        <end position="76"/>
    </location>
</feature>
<feature type="compositionally biased region" description="Gly residues" evidence="1">
    <location>
        <begin position="52"/>
        <end position="72"/>
    </location>
</feature>
<dbReference type="Proteomes" id="UP000694399">
    <property type="component" value="Unassembled WGS sequence"/>
</dbReference>
<evidence type="ECO:0000256" key="1">
    <source>
        <dbReference type="SAM" id="MobiDB-lite"/>
    </source>
</evidence>
<feature type="compositionally biased region" description="Low complexity" evidence="1">
    <location>
        <begin position="127"/>
        <end position="137"/>
    </location>
</feature>
<sequence>TRARADLLPRRSEDSLVEEGTGRAAGQRGCGGRGRGGGVGGGGRRRRRGRGGEATGADGGRGRGAVPGGGGRRGSRAGLRVLLPAAPGVQHPAGGAAAARGQRLLGLAQPLRAARRPGGSRGQEAEPPGAAVRAGDAAPAAARRGLCALRNPFLQEVQEPAQPPGLRGALPSGTPGSA</sequence>
<evidence type="ECO:0000313" key="2">
    <source>
        <dbReference type="Ensembl" id="ENSPLOP00000029610.1"/>
    </source>
</evidence>
<reference evidence="2" key="2">
    <citation type="submission" date="2025-09" db="UniProtKB">
        <authorList>
            <consortium name="Ensembl"/>
        </authorList>
    </citation>
    <scope>IDENTIFICATION</scope>
</reference>
<dbReference type="Ensembl" id="ENSPLOT00000032693.1">
    <property type="protein sequence ID" value="ENSPLOP00000029610.1"/>
    <property type="gene ID" value="ENSPLOG00000021666.1"/>
</dbReference>
<dbReference type="AlphaFoldDB" id="A0A8C9DC52"/>
<feature type="compositionally biased region" description="Basic and acidic residues" evidence="1">
    <location>
        <begin position="1"/>
        <end position="14"/>
    </location>
</feature>
<gene>
    <name evidence="2" type="primary">C17orf50</name>
</gene>
<feature type="region of interest" description="Disordered" evidence="1">
    <location>
        <begin position="155"/>
        <end position="178"/>
    </location>
</feature>